<dbReference type="PATRIC" id="fig|1674920.3.peg.821"/>
<evidence type="ECO:0000313" key="2">
    <source>
        <dbReference type="Proteomes" id="UP000037551"/>
    </source>
</evidence>
<dbReference type="STRING" id="1674920.ACR52_14545"/>
<dbReference type="RefSeq" id="WP_048725262.1">
    <property type="nucleotide sequence ID" value="NZ_LFMW01000009.1"/>
</dbReference>
<dbReference type="EMBL" id="LFMW01000009">
    <property type="protein sequence ID" value="KMT54699.1"/>
    <property type="molecule type" value="Genomic_DNA"/>
</dbReference>
<organism evidence="1 2">
    <name type="scientific">Pseudomonas fildesensis</name>
    <dbReference type="NCBI Taxonomy" id="1674920"/>
    <lineage>
        <taxon>Bacteria</taxon>
        <taxon>Pseudomonadati</taxon>
        <taxon>Pseudomonadota</taxon>
        <taxon>Gammaproteobacteria</taxon>
        <taxon>Pseudomonadales</taxon>
        <taxon>Pseudomonadaceae</taxon>
        <taxon>Pseudomonas</taxon>
    </lineage>
</organism>
<protein>
    <submittedName>
        <fullName evidence="1">Uncharacterized protein</fullName>
    </submittedName>
</protein>
<accession>A0A0J8G110</accession>
<reference evidence="1 2" key="1">
    <citation type="submission" date="2015-06" db="EMBL/GenBank/DDBJ databases">
        <title>Draft genome sequence of an Antarctic Pseudomonas sp. strain KG01 with full potential for biotechnological applications.</title>
        <authorList>
            <person name="Pavlov M.S."/>
            <person name="Lira F."/>
            <person name="Martinez J.L."/>
            <person name="Marshall S.H."/>
        </authorList>
    </citation>
    <scope>NUCLEOTIDE SEQUENCE [LARGE SCALE GENOMIC DNA]</scope>
    <source>
        <strain evidence="1 2">KG01</strain>
    </source>
</reference>
<keyword evidence="2" id="KW-1185">Reference proteome</keyword>
<dbReference type="Proteomes" id="UP000037551">
    <property type="component" value="Unassembled WGS sequence"/>
</dbReference>
<name>A0A0J8G110_9PSED</name>
<sequence length="71" mass="8226">MNADINLMYTRPFHPMRVNGDAIHALAHWLKANGSRQLRQQPDLRSVMSERYPVGLFSEDEVQVLCELMNN</sequence>
<gene>
    <name evidence="1" type="ORF">ACR52_14545</name>
</gene>
<comment type="caution">
    <text evidence="1">The sequence shown here is derived from an EMBL/GenBank/DDBJ whole genome shotgun (WGS) entry which is preliminary data.</text>
</comment>
<dbReference type="OrthoDB" id="7025092at2"/>
<dbReference type="AlphaFoldDB" id="A0A0J8G110"/>
<proteinExistence type="predicted"/>
<evidence type="ECO:0000313" key="1">
    <source>
        <dbReference type="EMBL" id="KMT54699.1"/>
    </source>
</evidence>